<dbReference type="PANTHER" id="PTHR14226">
    <property type="entry name" value="NEUROPATHY TARGET ESTERASE/SWISS CHEESE D.MELANOGASTER"/>
    <property type="match status" value="1"/>
</dbReference>
<dbReference type="Pfam" id="PF01734">
    <property type="entry name" value="Patatin"/>
    <property type="match status" value="1"/>
</dbReference>
<feature type="domain" description="Cyclic nucleotide-binding" evidence="11">
    <location>
        <begin position="23"/>
        <end position="126"/>
    </location>
</feature>
<dbReference type="PROSITE" id="PS51635">
    <property type="entry name" value="PNPLA"/>
    <property type="match status" value="1"/>
</dbReference>
<dbReference type="EMBL" id="CP035704">
    <property type="protein sequence ID" value="QBB72485.1"/>
    <property type="molecule type" value="Genomic_DNA"/>
</dbReference>
<dbReference type="Gene3D" id="3.40.1090.10">
    <property type="entry name" value="Cytosolic phospholipase A2 catalytic domain"/>
    <property type="match status" value="2"/>
</dbReference>
<feature type="domain" description="PNPLA" evidence="12">
    <location>
        <begin position="313"/>
        <end position="473"/>
    </location>
</feature>
<evidence type="ECO:0000313" key="13">
    <source>
        <dbReference type="EMBL" id="QBB72485.1"/>
    </source>
</evidence>
<dbReference type="InterPro" id="IPR056556">
    <property type="entry name" value="NTE1_P-loop_dom"/>
</dbReference>
<dbReference type="InterPro" id="IPR050301">
    <property type="entry name" value="NTE"/>
</dbReference>
<evidence type="ECO:0000256" key="3">
    <source>
        <dbReference type="ARBA" id="ARBA00006636"/>
    </source>
</evidence>
<evidence type="ECO:0000256" key="1">
    <source>
        <dbReference type="ARBA" id="ARBA00004370"/>
    </source>
</evidence>
<keyword evidence="7" id="KW-1133">Transmembrane helix</keyword>
<comment type="similarity">
    <text evidence="3">Belongs to the NTE family.</text>
</comment>
<dbReference type="AlphaFoldDB" id="A0A411HPT1"/>
<evidence type="ECO:0000256" key="9">
    <source>
        <dbReference type="ARBA" id="ARBA00023136"/>
    </source>
</evidence>
<comment type="subcellular location">
    <subcellularLocation>
        <location evidence="2">Cytoplasm</location>
    </subcellularLocation>
    <subcellularLocation>
        <location evidence="1">Membrane</location>
    </subcellularLocation>
</comment>
<evidence type="ECO:0000256" key="8">
    <source>
        <dbReference type="ARBA" id="ARBA00023098"/>
    </source>
</evidence>
<keyword evidence="6 10" id="KW-0442">Lipid degradation</keyword>
<dbReference type="GO" id="GO:0005737">
    <property type="term" value="C:cytoplasm"/>
    <property type="evidence" value="ECO:0007669"/>
    <property type="project" value="UniProtKB-SubCell"/>
</dbReference>
<evidence type="ECO:0000259" key="11">
    <source>
        <dbReference type="PROSITE" id="PS50042"/>
    </source>
</evidence>
<dbReference type="PANTHER" id="PTHR14226:SF29">
    <property type="entry name" value="NEUROPATHY TARGET ESTERASE SWS"/>
    <property type="match status" value="1"/>
</dbReference>
<feature type="short sequence motif" description="GXGXXG" evidence="10">
    <location>
        <begin position="317"/>
        <end position="322"/>
    </location>
</feature>
<protein>
    <submittedName>
        <fullName evidence="13">Cyclic nucleotide-binding domain-containing protein</fullName>
    </submittedName>
</protein>
<dbReference type="CDD" id="cd07205">
    <property type="entry name" value="Pat_PNPLA6_PNPLA7_NTE1_like"/>
    <property type="match status" value="1"/>
</dbReference>
<evidence type="ECO:0000259" key="12">
    <source>
        <dbReference type="PROSITE" id="PS51635"/>
    </source>
</evidence>
<dbReference type="GO" id="GO:0016042">
    <property type="term" value="P:lipid catabolic process"/>
    <property type="evidence" value="ECO:0007669"/>
    <property type="project" value="UniProtKB-UniRule"/>
</dbReference>
<keyword evidence="4" id="KW-0812">Transmembrane</keyword>
<feature type="active site" description="Proton acceptor" evidence="10">
    <location>
        <position position="460"/>
    </location>
</feature>
<dbReference type="InterPro" id="IPR018490">
    <property type="entry name" value="cNMP-bd_dom_sf"/>
</dbReference>
<evidence type="ECO:0000256" key="5">
    <source>
        <dbReference type="ARBA" id="ARBA00022801"/>
    </source>
</evidence>
<dbReference type="SUPFAM" id="SSF52151">
    <property type="entry name" value="FabD/lysophospholipase-like"/>
    <property type="match status" value="1"/>
</dbReference>
<gene>
    <name evidence="13" type="ORF">ELE36_20115</name>
</gene>
<feature type="active site" description="Nucleophile" evidence="10">
    <location>
        <position position="346"/>
    </location>
</feature>
<dbReference type="KEGG" id="xbc:ELE36_20115"/>
<dbReference type="InterPro" id="IPR014710">
    <property type="entry name" value="RmlC-like_jellyroll"/>
</dbReference>
<feature type="short sequence motif" description="GXSXG" evidence="10">
    <location>
        <begin position="344"/>
        <end position="348"/>
    </location>
</feature>
<keyword evidence="9" id="KW-0472">Membrane</keyword>
<keyword evidence="8 10" id="KW-0443">Lipid metabolism</keyword>
<dbReference type="Pfam" id="PF24179">
    <property type="entry name" value="NTE_Ploop"/>
    <property type="match status" value="1"/>
</dbReference>
<dbReference type="OrthoDB" id="5290098at2"/>
<dbReference type="InterPro" id="IPR000595">
    <property type="entry name" value="cNMP-bd_dom"/>
</dbReference>
<evidence type="ECO:0000256" key="6">
    <source>
        <dbReference type="ARBA" id="ARBA00022963"/>
    </source>
</evidence>
<name>A0A411HPT1_9GAMM</name>
<dbReference type="SMART" id="SM00100">
    <property type="entry name" value="cNMP"/>
    <property type="match status" value="1"/>
</dbReference>
<dbReference type="Gene3D" id="2.60.120.10">
    <property type="entry name" value="Jelly Rolls"/>
    <property type="match status" value="1"/>
</dbReference>
<reference evidence="13 14" key="1">
    <citation type="submission" date="2019-01" db="EMBL/GenBank/DDBJ databases">
        <title>Pseudolysobacter antarctica gen. nov., sp. nov., isolated from Fildes Peninsula, Antarctica.</title>
        <authorList>
            <person name="Wei Z."/>
            <person name="Peng F."/>
        </authorList>
    </citation>
    <scope>NUCLEOTIDE SEQUENCE [LARGE SCALE GENOMIC DNA]</scope>
    <source>
        <strain evidence="13 14">AQ6-296</strain>
    </source>
</reference>
<evidence type="ECO:0000313" key="14">
    <source>
        <dbReference type="Proteomes" id="UP000291562"/>
    </source>
</evidence>
<dbReference type="GO" id="GO:0004622">
    <property type="term" value="F:phosphatidylcholine lysophospholipase activity"/>
    <property type="evidence" value="ECO:0007669"/>
    <property type="project" value="UniProtKB-ARBA"/>
</dbReference>
<organism evidence="13 14">
    <name type="scientific">Pseudolysobacter antarcticus</name>
    <dbReference type="NCBI Taxonomy" id="2511995"/>
    <lineage>
        <taxon>Bacteria</taxon>
        <taxon>Pseudomonadati</taxon>
        <taxon>Pseudomonadota</taxon>
        <taxon>Gammaproteobacteria</taxon>
        <taxon>Lysobacterales</taxon>
        <taxon>Rhodanobacteraceae</taxon>
        <taxon>Pseudolysobacter</taxon>
    </lineage>
</organism>
<evidence type="ECO:0000256" key="4">
    <source>
        <dbReference type="ARBA" id="ARBA00022692"/>
    </source>
</evidence>
<evidence type="ECO:0000256" key="10">
    <source>
        <dbReference type="PROSITE-ProRule" id="PRU01161"/>
    </source>
</evidence>
<keyword evidence="5 10" id="KW-0378">Hydrolase</keyword>
<dbReference type="PROSITE" id="PS50042">
    <property type="entry name" value="CNMP_BINDING_3"/>
    <property type="match status" value="1"/>
</dbReference>
<dbReference type="InterPro" id="IPR016035">
    <property type="entry name" value="Acyl_Trfase/lysoPLipase"/>
</dbReference>
<keyword evidence="14" id="KW-1185">Reference proteome</keyword>
<evidence type="ECO:0000256" key="7">
    <source>
        <dbReference type="ARBA" id="ARBA00022989"/>
    </source>
</evidence>
<proteinExistence type="inferred from homology"/>
<dbReference type="Proteomes" id="UP000291562">
    <property type="component" value="Chromosome"/>
</dbReference>
<dbReference type="Pfam" id="PF00027">
    <property type="entry name" value="cNMP_binding"/>
    <property type="match status" value="1"/>
</dbReference>
<dbReference type="InterPro" id="IPR002641">
    <property type="entry name" value="PNPLA_dom"/>
</dbReference>
<dbReference type="GO" id="GO:0016020">
    <property type="term" value="C:membrane"/>
    <property type="evidence" value="ECO:0007669"/>
    <property type="project" value="UniProtKB-SubCell"/>
</dbReference>
<dbReference type="CDD" id="cd00038">
    <property type="entry name" value="CAP_ED"/>
    <property type="match status" value="1"/>
</dbReference>
<feature type="short sequence motif" description="DGA/G" evidence="10">
    <location>
        <begin position="460"/>
        <end position="462"/>
    </location>
</feature>
<evidence type="ECO:0000256" key="2">
    <source>
        <dbReference type="ARBA" id="ARBA00004496"/>
    </source>
</evidence>
<accession>A0A411HPT1</accession>
<sequence>MVSEIQDQIDSFSVRDLLRSLPIFSGLDEPALAALEQKLEWFSLPGGAPLFDIGDRSDAMYVLKNGSLGVFGHDAKDLLQRIAVIAAGETVGEVGLIADQPRHVSVRALRDSELLRLARVDVEDLLARYPQAMWSSVRVAMQRVLAHRTHTPSAPRTFALLPHDAGVDARAFAEELRIALCSFGTCAVVDAAQARHQLSEWFGALESRVQYVIYLADASSDEWRALCVRQADCLLLLANAASAASAWPEGACEDAEQALHRPRHLILLHLESLLFGAAQRWLDVAPNAQHHHVRHRADTARVARLLAGRGIGLVLSGGGARGFAHIGVIKALREAGITIDRVGGTSIGAIIGAGIAADWSTDEMIAVYKRAFVDGKPLRDYTFPWIAMVTGRRSAHLLREAFGRRDIADLVLPYFCVSANLTSGKIDVRRHGPLWLWLRASSAIPGILPPVLHHGEVFVDGAVINNLPVDVMRAQGVGEVIAVDIGADDILHAKVEEYASPSWWRLFIERKLHQRPHIFSILLRSGMVNAEVASIERRALTSLLLTPPLHNIELLNWRAYKQAIQAGYDYTVRVLEDQNREHGAEAPLFDGTAKDDKRDILPMAMASRLKKL</sequence>
<dbReference type="SUPFAM" id="SSF51206">
    <property type="entry name" value="cAMP-binding domain-like"/>
    <property type="match status" value="1"/>
</dbReference>